<dbReference type="InterPro" id="IPR023065">
    <property type="entry name" value="Uncharacterised_ApaG"/>
</dbReference>
<dbReference type="NCBIfam" id="NF003967">
    <property type="entry name" value="PRK05461.1"/>
    <property type="match status" value="1"/>
</dbReference>
<dbReference type="EMBL" id="CACSII010000021">
    <property type="protein sequence ID" value="CAA0120650.1"/>
    <property type="molecule type" value="Genomic_DNA"/>
</dbReference>
<dbReference type="PANTHER" id="PTHR14289">
    <property type="entry name" value="F-BOX ONLY PROTEIN 3"/>
    <property type="match status" value="1"/>
</dbReference>
<dbReference type="InterPro" id="IPR007474">
    <property type="entry name" value="ApaG_domain"/>
</dbReference>
<feature type="domain" description="ApaG" evidence="3">
    <location>
        <begin position="2"/>
        <end position="126"/>
    </location>
</feature>
<dbReference type="AlphaFoldDB" id="A0A5S9QPP2"/>
<evidence type="ECO:0000256" key="1">
    <source>
        <dbReference type="ARBA" id="ARBA00017693"/>
    </source>
</evidence>
<gene>
    <name evidence="2 4" type="primary">apaG</name>
    <name evidence="4" type="ORF">DPBNPPHM_02576</name>
</gene>
<dbReference type="HAMAP" id="MF_00791">
    <property type="entry name" value="ApaG"/>
    <property type="match status" value="1"/>
</dbReference>
<proteinExistence type="inferred from homology"/>
<dbReference type="PANTHER" id="PTHR14289:SF16">
    <property type="entry name" value="POLYMERASE DELTA-INTERACTING PROTEIN 2"/>
    <property type="match status" value="1"/>
</dbReference>
<evidence type="ECO:0000313" key="5">
    <source>
        <dbReference type="Proteomes" id="UP000434580"/>
    </source>
</evidence>
<organism evidence="4 5">
    <name type="scientific">BD1-7 clade bacterium</name>
    <dbReference type="NCBI Taxonomy" id="2029982"/>
    <lineage>
        <taxon>Bacteria</taxon>
        <taxon>Pseudomonadati</taxon>
        <taxon>Pseudomonadota</taxon>
        <taxon>Gammaproteobacteria</taxon>
        <taxon>Cellvibrionales</taxon>
        <taxon>Spongiibacteraceae</taxon>
        <taxon>BD1-7 clade</taxon>
    </lineage>
</organism>
<evidence type="ECO:0000313" key="4">
    <source>
        <dbReference type="EMBL" id="CAA0120650.1"/>
    </source>
</evidence>
<dbReference type="InterPro" id="IPR036767">
    <property type="entry name" value="ApaG_sf"/>
</dbReference>
<name>A0A5S9QPP2_9GAMM</name>
<sequence>MSEPQADIEIEVETQYLENESELDQSRYVFAYNIRITNHSPMPIKLVSRYWHITDADEKVQEVNGEGVVGQQPRLEEGQSFQYTSGVILDTPAGIMEGYYDFVSDLGDVIKAPIPPFTLANPASLH</sequence>
<dbReference type="Proteomes" id="UP000434580">
    <property type="component" value="Unassembled WGS sequence"/>
</dbReference>
<reference evidence="4 5" key="1">
    <citation type="submission" date="2019-11" db="EMBL/GenBank/DDBJ databases">
        <authorList>
            <person name="Holert J."/>
        </authorList>
    </citation>
    <scope>NUCLEOTIDE SEQUENCE [LARGE SCALE GENOMIC DNA]</scope>
    <source>
        <strain evidence="4">BC5_2</strain>
    </source>
</reference>
<protein>
    <recommendedName>
        <fullName evidence="1 2">Protein ApaG</fullName>
    </recommendedName>
</protein>
<accession>A0A5S9QPP2</accession>
<evidence type="ECO:0000259" key="3">
    <source>
        <dbReference type="PROSITE" id="PS51087"/>
    </source>
</evidence>
<dbReference type="GO" id="GO:0070987">
    <property type="term" value="P:error-free translesion synthesis"/>
    <property type="evidence" value="ECO:0007669"/>
    <property type="project" value="TreeGrafter"/>
</dbReference>
<dbReference type="OrthoDB" id="9795226at2"/>
<dbReference type="Gene3D" id="2.60.40.1470">
    <property type="entry name" value="ApaG domain"/>
    <property type="match status" value="1"/>
</dbReference>
<dbReference type="Pfam" id="PF04379">
    <property type="entry name" value="DUF525"/>
    <property type="match status" value="1"/>
</dbReference>
<evidence type="ECO:0000256" key="2">
    <source>
        <dbReference type="HAMAP-Rule" id="MF_00791"/>
    </source>
</evidence>
<dbReference type="SUPFAM" id="SSF110069">
    <property type="entry name" value="ApaG-like"/>
    <property type="match status" value="1"/>
</dbReference>
<dbReference type="PROSITE" id="PS51087">
    <property type="entry name" value="APAG"/>
    <property type="match status" value="1"/>
</dbReference>